<proteinExistence type="predicted"/>
<keyword evidence="3" id="KW-1185">Reference proteome</keyword>
<keyword evidence="1" id="KW-0812">Transmembrane</keyword>
<evidence type="ECO:0000313" key="3">
    <source>
        <dbReference type="Proteomes" id="UP001595604"/>
    </source>
</evidence>
<dbReference type="RefSeq" id="WP_379509834.1">
    <property type="nucleotide sequence ID" value="NZ_JBHRTQ010000007.1"/>
</dbReference>
<evidence type="ECO:0000313" key="2">
    <source>
        <dbReference type="EMBL" id="MFC3174479.1"/>
    </source>
</evidence>
<organism evidence="2 3">
    <name type="scientific">Novosphingobium bradum</name>
    <dbReference type="NCBI Taxonomy" id="1737444"/>
    <lineage>
        <taxon>Bacteria</taxon>
        <taxon>Pseudomonadati</taxon>
        <taxon>Pseudomonadota</taxon>
        <taxon>Alphaproteobacteria</taxon>
        <taxon>Sphingomonadales</taxon>
        <taxon>Sphingomonadaceae</taxon>
        <taxon>Novosphingobium</taxon>
    </lineage>
</organism>
<dbReference type="EMBL" id="JBHRTQ010000007">
    <property type="protein sequence ID" value="MFC3174479.1"/>
    <property type="molecule type" value="Genomic_DNA"/>
</dbReference>
<name>A0ABV7ISB9_9SPHN</name>
<dbReference type="Proteomes" id="UP001595604">
    <property type="component" value="Unassembled WGS sequence"/>
</dbReference>
<feature type="transmembrane region" description="Helical" evidence="1">
    <location>
        <begin position="20"/>
        <end position="37"/>
    </location>
</feature>
<reference evidence="3" key="1">
    <citation type="journal article" date="2019" name="Int. J. Syst. Evol. Microbiol.">
        <title>The Global Catalogue of Microorganisms (GCM) 10K type strain sequencing project: providing services to taxonomists for standard genome sequencing and annotation.</title>
        <authorList>
            <consortium name="The Broad Institute Genomics Platform"/>
            <consortium name="The Broad Institute Genome Sequencing Center for Infectious Disease"/>
            <person name="Wu L."/>
            <person name="Ma J."/>
        </authorList>
    </citation>
    <scope>NUCLEOTIDE SEQUENCE [LARGE SCALE GENOMIC DNA]</scope>
    <source>
        <strain evidence="3">KCTC 42984</strain>
    </source>
</reference>
<evidence type="ECO:0000256" key="1">
    <source>
        <dbReference type="SAM" id="Phobius"/>
    </source>
</evidence>
<sequence>MGWYWKLEAMVGGVMDGDRIVALLGVVMAMVLVSGSVRVRALTTRQRWLIGALWAVIFGVVAGLAGLLGRGSP</sequence>
<gene>
    <name evidence="2" type="ORF">ACFOD9_09460</name>
</gene>
<feature type="transmembrane region" description="Helical" evidence="1">
    <location>
        <begin position="49"/>
        <end position="68"/>
    </location>
</feature>
<accession>A0ABV7ISB9</accession>
<protein>
    <submittedName>
        <fullName evidence="2">Uncharacterized protein</fullName>
    </submittedName>
</protein>
<comment type="caution">
    <text evidence="2">The sequence shown here is derived from an EMBL/GenBank/DDBJ whole genome shotgun (WGS) entry which is preliminary data.</text>
</comment>
<keyword evidence="1" id="KW-1133">Transmembrane helix</keyword>
<keyword evidence="1" id="KW-0472">Membrane</keyword>